<evidence type="ECO:0000313" key="2">
    <source>
        <dbReference type="Proteomes" id="UP000001849"/>
    </source>
</evidence>
<accession>B5LJ82</accession>
<proteinExistence type="predicted"/>
<reference evidence="1 2" key="1">
    <citation type="submission" date="2008-06" db="EMBL/GenBank/DDBJ databases">
        <authorList>
            <person name="Smith A.L."/>
            <person name="Paladin E.C."/>
            <person name="Jacobs-Sera D."/>
            <person name="Hendirx R.W."/>
            <person name="Hatfull G.F."/>
        </authorList>
    </citation>
    <scope>NUCLEOTIDE SEQUENCE [LARGE SCALE GENOMIC DNA]</scope>
</reference>
<organism evidence="1 2">
    <name type="scientific">Mycobacterium phage Myrna</name>
    <dbReference type="NCBI Taxonomy" id="546805"/>
    <lineage>
        <taxon>Viruses</taxon>
        <taxon>Duplodnaviria</taxon>
        <taxon>Heunggongvirae</taxon>
        <taxon>Uroviricota</taxon>
        <taxon>Caudoviricetes</taxon>
        <taxon>Ceeclamvirinae</taxon>
        <taxon>Myrnavirus</taxon>
        <taxon>Myrnavirus myrna</taxon>
    </lineage>
</organism>
<dbReference type="KEGG" id="vg:6920775"/>
<evidence type="ECO:0000313" key="1">
    <source>
        <dbReference type="EMBL" id="ACH62079.1"/>
    </source>
</evidence>
<name>B5LJ82_9CAUD</name>
<dbReference type="GeneID" id="6920775"/>
<keyword evidence="2" id="KW-1185">Reference proteome</keyword>
<dbReference type="EMBL" id="EU826466">
    <property type="protein sequence ID" value="ACH62079.1"/>
    <property type="molecule type" value="Genomic_DNA"/>
</dbReference>
<dbReference type="Proteomes" id="UP000001849">
    <property type="component" value="Segment"/>
</dbReference>
<sequence length="122" mass="13858">MGYIQDIPWEEAEDLLGHLEEAQKKGANTAITIGSFMNHLRERAREGQLADQKRQKRIETLQRHVIEGMSLADYGSQVKKLPYEHIALDIAVYLLSVFNMEFKDMKGGPAFGEVVTDSSDYQ</sequence>
<gene>
    <name evidence="1" type="primary">71</name>
    <name evidence="1" type="ORF">MYRNA_71</name>
</gene>
<protein>
    <submittedName>
        <fullName evidence="1">Uncharacterized protein</fullName>
    </submittedName>
</protein>
<dbReference type="RefSeq" id="YP_002224989.1">
    <property type="nucleotide sequence ID" value="NC_011273.1"/>
</dbReference>